<dbReference type="Pfam" id="PF04854">
    <property type="entry name" value="DUF624"/>
    <property type="match status" value="1"/>
</dbReference>
<sequence>MIFYQLQKSLEVITAFIFLNLLWVIFCLPLVTIFPSTTAMFSVVREWKKSGVNFNVGRIFILEFKQNFKQSFILGIIWFIFGFILAIDFYYMINLSFFGKSVVLALLTFFAFIYLGMSIFILPIVVNFKLSIKEILKNAFLFSIGRLVTTISCLIIIASIVIIALLIPLIIWVIGSTIAFLVYTTISKLNKDLWTAANN</sequence>
<dbReference type="OrthoDB" id="2182676at2"/>
<keyword evidence="3" id="KW-1185">Reference proteome</keyword>
<reference evidence="2" key="1">
    <citation type="journal article" date="2014" name="Int. J. Syst. Evol. Microbiol.">
        <title>Complete genome sequence of Corynebacterium casei LMG S-19264T (=DSM 44701T), isolated from a smear-ripened cheese.</title>
        <authorList>
            <consortium name="US DOE Joint Genome Institute (JGI-PGF)"/>
            <person name="Walter F."/>
            <person name="Albersmeier A."/>
            <person name="Kalinowski J."/>
            <person name="Ruckert C."/>
        </authorList>
    </citation>
    <scope>NUCLEOTIDE SEQUENCE</scope>
    <source>
        <strain evidence="2">CGMCC 1.6333</strain>
    </source>
</reference>
<name>A0A917TMC9_9BACI</name>
<evidence type="ECO:0000313" key="3">
    <source>
        <dbReference type="Proteomes" id="UP000618460"/>
    </source>
</evidence>
<organism evidence="2 3">
    <name type="scientific">Paraliobacillus quinghaiensis</name>
    <dbReference type="NCBI Taxonomy" id="470815"/>
    <lineage>
        <taxon>Bacteria</taxon>
        <taxon>Bacillati</taxon>
        <taxon>Bacillota</taxon>
        <taxon>Bacilli</taxon>
        <taxon>Bacillales</taxon>
        <taxon>Bacillaceae</taxon>
        <taxon>Paraliobacillus</taxon>
    </lineage>
</organism>
<feature type="transmembrane region" description="Helical" evidence="1">
    <location>
        <begin position="105"/>
        <end position="128"/>
    </location>
</feature>
<dbReference type="Proteomes" id="UP000618460">
    <property type="component" value="Unassembled WGS sequence"/>
</dbReference>
<dbReference type="InterPro" id="IPR006938">
    <property type="entry name" value="DUF624"/>
</dbReference>
<accession>A0A917TMC9</accession>
<proteinExistence type="predicted"/>
<keyword evidence="1" id="KW-0472">Membrane</keyword>
<keyword evidence="1" id="KW-1133">Transmembrane helix</keyword>
<dbReference type="AlphaFoldDB" id="A0A917TMC9"/>
<feature type="transmembrane region" description="Helical" evidence="1">
    <location>
        <begin position="140"/>
        <end position="163"/>
    </location>
</feature>
<protein>
    <recommendedName>
        <fullName evidence="4">DUF624 domain-containing protein</fullName>
    </recommendedName>
</protein>
<evidence type="ECO:0008006" key="4">
    <source>
        <dbReference type="Google" id="ProtNLM"/>
    </source>
</evidence>
<reference evidence="2" key="2">
    <citation type="submission" date="2020-09" db="EMBL/GenBank/DDBJ databases">
        <authorList>
            <person name="Sun Q."/>
            <person name="Zhou Y."/>
        </authorList>
    </citation>
    <scope>NUCLEOTIDE SEQUENCE</scope>
    <source>
        <strain evidence="2">CGMCC 1.6333</strain>
    </source>
</reference>
<feature type="transmembrane region" description="Helical" evidence="1">
    <location>
        <begin position="169"/>
        <end position="186"/>
    </location>
</feature>
<evidence type="ECO:0000313" key="2">
    <source>
        <dbReference type="EMBL" id="GGM28813.1"/>
    </source>
</evidence>
<evidence type="ECO:0000256" key="1">
    <source>
        <dbReference type="SAM" id="Phobius"/>
    </source>
</evidence>
<dbReference type="RefSeq" id="WP_117154019.1">
    <property type="nucleotide sequence ID" value="NZ_BMLG01000005.1"/>
</dbReference>
<feature type="transmembrane region" description="Helical" evidence="1">
    <location>
        <begin position="12"/>
        <end position="35"/>
    </location>
</feature>
<dbReference type="EMBL" id="BMLG01000005">
    <property type="protein sequence ID" value="GGM28813.1"/>
    <property type="molecule type" value="Genomic_DNA"/>
</dbReference>
<keyword evidence="1" id="KW-0812">Transmembrane</keyword>
<gene>
    <name evidence="2" type="ORF">GCM10011351_13520</name>
</gene>
<feature type="transmembrane region" description="Helical" evidence="1">
    <location>
        <begin position="72"/>
        <end position="93"/>
    </location>
</feature>
<comment type="caution">
    <text evidence="2">The sequence shown here is derived from an EMBL/GenBank/DDBJ whole genome shotgun (WGS) entry which is preliminary data.</text>
</comment>